<feature type="region of interest" description="Disordered" evidence="10">
    <location>
        <begin position="557"/>
        <end position="675"/>
    </location>
</feature>
<dbReference type="PANTHER" id="PTHR14094:SF9">
    <property type="entry name" value="SIGNAL RECOGNITION PARTICLE SUBUNIT SRP72"/>
    <property type="match status" value="1"/>
</dbReference>
<dbReference type="AlphaFoldDB" id="A0A2P6V8V4"/>
<evidence type="ECO:0000313" key="13">
    <source>
        <dbReference type="Proteomes" id="UP000239649"/>
    </source>
</evidence>
<dbReference type="GO" id="GO:0006614">
    <property type="term" value="P:SRP-dependent cotranslational protein targeting to membrane"/>
    <property type="evidence" value="ECO:0007669"/>
    <property type="project" value="UniProtKB-UniRule"/>
</dbReference>
<sequence>MSGADGQPEVAAIFGRLDAAVRAGQNKRGLKACDEILKLAPRDGDALRCKAVLLIEAGRLDEALKLLGEPPLAPGMAFEKAYCLYRCGRLQEALEAASSVPADQEGALLQLEAQIHYRMGNNKEAIERYSQLFRSHGAASREVQTNVVAAYVAGGRSGEVPAVMEAMKISAQESFELAFNTACGLLETGRLADAQQQLQLAVRVGEEALYEEDLQEDEVALELAPVTAQLAYVASMLGREEEAIASYEGLLGLELDDAATASVATNNLFAALLRSAPAAASRKVAGDGVKKLDAFMERSGGVLRIKPSLESRLGAVQREAVLASYATAALLANKVDVAKEAVRSMEKQLPGAPVTAMLQASLLAREGKPREADAALASMAAADASSAPEAQLLRAQLAAASGNAQQALQHLSGIQDAAWHARPSVLATKIALMEELGLAAEAAATLSAALQHWQSATASALRAEALRWIVDHLAAVQLREGALAEAAAQYKQLLALDAAALSDAAVLTNYARLAAVCDPGAAAQLRAELGGGSGLTAAELDSLENANIAIAGVRRRADDPPVPVPASSKQEGADVAAAEQKKRKRKRQPRLPKGFDPANPGPPPDPERWLPKWQRSDAKKLRKKMKGKETKGSQGAGKVDDSLDRTNAPEEPAADSKGKAPARPAVKGKKGKGRR</sequence>
<dbReference type="GO" id="GO:0005786">
    <property type="term" value="C:signal recognition particle, endoplasmic reticulum targeting"/>
    <property type="evidence" value="ECO:0007669"/>
    <property type="project" value="UniProtKB-UniRule"/>
</dbReference>
<proteinExistence type="inferred from homology"/>
<dbReference type="InterPro" id="IPR013699">
    <property type="entry name" value="Signal_recog_part_SRP72_RNA-bd"/>
</dbReference>
<dbReference type="Pfam" id="PF17004">
    <property type="entry name" value="SRP_TPR_like"/>
    <property type="match status" value="1"/>
</dbReference>
<dbReference type="InterPro" id="IPR031545">
    <property type="entry name" value="SRP72_TPR-like"/>
</dbReference>
<comment type="function">
    <text evidence="9">Component of the signal recognition particle (SRP) complex, a ribonucleoprotein complex that mediates the cotranslational targeting of secretory and membrane proteins to the endoplasmic reticulum (ER).</text>
</comment>
<dbReference type="SUPFAM" id="SSF48452">
    <property type="entry name" value="TPR-like"/>
    <property type="match status" value="2"/>
</dbReference>
<evidence type="ECO:0000256" key="6">
    <source>
        <dbReference type="ARBA" id="ARBA00022824"/>
    </source>
</evidence>
<dbReference type="PANTHER" id="PTHR14094">
    <property type="entry name" value="SIGNAL RECOGNITION PARTICLE 72"/>
    <property type="match status" value="1"/>
</dbReference>
<gene>
    <name evidence="12" type="ORF">C2E20_6070</name>
</gene>
<name>A0A2P6V8V4_9CHLO</name>
<dbReference type="InterPro" id="IPR011990">
    <property type="entry name" value="TPR-like_helical_dom_sf"/>
</dbReference>
<keyword evidence="13" id="KW-1185">Reference proteome</keyword>
<dbReference type="STRING" id="554055.A0A2P6V8V4"/>
<dbReference type="GO" id="GO:0008312">
    <property type="term" value="F:7S RNA binding"/>
    <property type="evidence" value="ECO:0007669"/>
    <property type="project" value="InterPro"/>
</dbReference>
<evidence type="ECO:0000256" key="10">
    <source>
        <dbReference type="SAM" id="MobiDB-lite"/>
    </source>
</evidence>
<dbReference type="Proteomes" id="UP000239649">
    <property type="component" value="Unassembled WGS sequence"/>
</dbReference>
<feature type="compositionally biased region" description="Basic and acidic residues" evidence="10">
    <location>
        <begin position="638"/>
        <end position="658"/>
    </location>
</feature>
<feature type="compositionally biased region" description="Basic residues" evidence="10">
    <location>
        <begin position="666"/>
        <end position="675"/>
    </location>
</feature>
<evidence type="ECO:0000259" key="11">
    <source>
        <dbReference type="Pfam" id="PF08492"/>
    </source>
</evidence>
<dbReference type="PIRSF" id="PIRSF038922">
    <property type="entry name" value="SRP72"/>
    <property type="match status" value="1"/>
</dbReference>
<dbReference type="GO" id="GO:0005783">
    <property type="term" value="C:endoplasmic reticulum"/>
    <property type="evidence" value="ECO:0007669"/>
    <property type="project" value="UniProtKB-SubCell"/>
</dbReference>
<keyword evidence="6" id="KW-0256">Endoplasmic reticulum</keyword>
<dbReference type="Gene3D" id="1.25.40.10">
    <property type="entry name" value="Tetratricopeptide repeat domain"/>
    <property type="match status" value="1"/>
</dbReference>
<evidence type="ECO:0000256" key="9">
    <source>
        <dbReference type="PIRNR" id="PIRNR038922"/>
    </source>
</evidence>
<evidence type="ECO:0000313" key="12">
    <source>
        <dbReference type="EMBL" id="PSC70509.1"/>
    </source>
</evidence>
<evidence type="ECO:0000256" key="4">
    <source>
        <dbReference type="ARBA" id="ARBA00018350"/>
    </source>
</evidence>
<dbReference type="OrthoDB" id="5421607at2759"/>
<comment type="subcellular location">
    <subcellularLocation>
        <location evidence="2 9">Cytoplasm</location>
    </subcellularLocation>
    <subcellularLocation>
        <location evidence="1">Endoplasmic reticulum</location>
    </subcellularLocation>
</comment>
<dbReference type="Pfam" id="PF08492">
    <property type="entry name" value="SRP72"/>
    <property type="match status" value="1"/>
</dbReference>
<feature type="compositionally biased region" description="Basic and acidic residues" evidence="10">
    <location>
        <begin position="605"/>
        <end position="619"/>
    </location>
</feature>
<protein>
    <recommendedName>
        <fullName evidence="4 9">Signal recognition particle subunit SRP72</fullName>
    </recommendedName>
</protein>
<dbReference type="EMBL" id="LHPF02000019">
    <property type="protein sequence ID" value="PSC70509.1"/>
    <property type="molecule type" value="Genomic_DNA"/>
</dbReference>
<evidence type="ECO:0000256" key="3">
    <source>
        <dbReference type="ARBA" id="ARBA00007676"/>
    </source>
</evidence>
<comment type="caution">
    <text evidence="12">The sequence shown here is derived from an EMBL/GenBank/DDBJ whole genome shotgun (WGS) entry which is preliminary data.</text>
</comment>
<evidence type="ECO:0000256" key="1">
    <source>
        <dbReference type="ARBA" id="ARBA00004240"/>
    </source>
</evidence>
<keyword evidence="7 9" id="KW-0733">Signal recognition particle</keyword>
<dbReference type="GO" id="GO:0043022">
    <property type="term" value="F:ribosome binding"/>
    <property type="evidence" value="ECO:0007669"/>
    <property type="project" value="TreeGrafter"/>
</dbReference>
<dbReference type="InterPro" id="IPR026270">
    <property type="entry name" value="SRP72"/>
</dbReference>
<organism evidence="12 13">
    <name type="scientific">Micractinium conductrix</name>
    <dbReference type="NCBI Taxonomy" id="554055"/>
    <lineage>
        <taxon>Eukaryota</taxon>
        <taxon>Viridiplantae</taxon>
        <taxon>Chlorophyta</taxon>
        <taxon>core chlorophytes</taxon>
        <taxon>Trebouxiophyceae</taxon>
        <taxon>Chlorellales</taxon>
        <taxon>Chlorellaceae</taxon>
        <taxon>Chlorella clade</taxon>
        <taxon>Micractinium</taxon>
    </lineage>
</organism>
<feature type="compositionally biased region" description="Basic residues" evidence="10">
    <location>
        <begin position="581"/>
        <end position="590"/>
    </location>
</feature>
<reference evidence="12 13" key="1">
    <citation type="journal article" date="2018" name="Plant J.">
        <title>Genome sequences of Chlorella sorokiniana UTEX 1602 and Micractinium conductrix SAG 241.80: implications to maltose excretion by a green alga.</title>
        <authorList>
            <person name="Arriola M.B."/>
            <person name="Velmurugan N."/>
            <person name="Zhang Y."/>
            <person name="Plunkett M.H."/>
            <person name="Hondzo H."/>
            <person name="Barney B.M."/>
        </authorList>
    </citation>
    <scope>NUCLEOTIDE SEQUENCE [LARGE SCALE GENOMIC DNA]</scope>
    <source>
        <strain evidence="12 13">SAG 241.80</strain>
    </source>
</reference>
<keyword evidence="5 9" id="KW-0963">Cytoplasm</keyword>
<accession>A0A2P6V8V4</accession>
<evidence type="ECO:0000256" key="2">
    <source>
        <dbReference type="ARBA" id="ARBA00004496"/>
    </source>
</evidence>
<comment type="similarity">
    <text evidence="3 9">Belongs to the SRP72 family.</text>
</comment>
<evidence type="ECO:0000256" key="5">
    <source>
        <dbReference type="ARBA" id="ARBA00022490"/>
    </source>
</evidence>
<evidence type="ECO:0000256" key="8">
    <source>
        <dbReference type="ARBA" id="ARBA00023274"/>
    </source>
</evidence>
<feature type="domain" description="Signal recognition particle SRP72 subunit RNA-binding" evidence="11">
    <location>
        <begin position="570"/>
        <end position="617"/>
    </location>
</feature>
<keyword evidence="8 9" id="KW-0687">Ribonucleoprotein</keyword>
<evidence type="ECO:0000256" key="7">
    <source>
        <dbReference type="ARBA" id="ARBA00023135"/>
    </source>
</evidence>